<organism evidence="1 2">
    <name type="scientific">Paenarthrobacter ureafaciens</name>
    <dbReference type="NCBI Taxonomy" id="37931"/>
    <lineage>
        <taxon>Bacteria</taxon>
        <taxon>Bacillati</taxon>
        <taxon>Actinomycetota</taxon>
        <taxon>Actinomycetes</taxon>
        <taxon>Micrococcales</taxon>
        <taxon>Micrococcaceae</taxon>
        <taxon>Paenarthrobacter</taxon>
    </lineage>
</organism>
<dbReference type="AlphaFoldDB" id="A0AAX3EH88"/>
<sequence>MTSLGVAAAVQRQGNLLGEELWSEFETSGDLDLSEFADDSEYGVYFTPIYASSQQKRFGRQ</sequence>
<gene>
    <name evidence="1" type="ORF">NL394_20885</name>
</gene>
<protein>
    <submittedName>
        <fullName evidence="1">Uncharacterized protein</fullName>
    </submittedName>
</protein>
<dbReference type="RefSeq" id="WP_062098561.1">
    <property type="nucleotide sequence ID" value="NZ_BDMH01000048.1"/>
</dbReference>
<dbReference type="GeneID" id="79883065"/>
<keyword evidence="2" id="KW-1185">Reference proteome</keyword>
<accession>A0AAX3EH88</accession>
<dbReference type="Proteomes" id="UP001163293">
    <property type="component" value="Chromosome"/>
</dbReference>
<reference evidence="1" key="1">
    <citation type="submission" date="2022-07" db="EMBL/GenBank/DDBJ databases">
        <authorList>
            <person name="Wu T."/>
        </authorList>
    </citation>
    <scope>NUCLEOTIDE SEQUENCE</scope>
    <source>
        <strain evidence="1">SD-1</strain>
    </source>
</reference>
<evidence type="ECO:0000313" key="1">
    <source>
        <dbReference type="EMBL" id="UYV97452.1"/>
    </source>
</evidence>
<dbReference type="EMBL" id="CP101185">
    <property type="protein sequence ID" value="UYV97452.1"/>
    <property type="molecule type" value="Genomic_DNA"/>
</dbReference>
<name>A0AAX3EH88_PAEUR</name>
<evidence type="ECO:0000313" key="2">
    <source>
        <dbReference type="Proteomes" id="UP001163293"/>
    </source>
</evidence>
<proteinExistence type="predicted"/>